<protein>
    <recommendedName>
        <fullName evidence="4">MARVEL domain-containing protein</fullName>
    </recommendedName>
</protein>
<feature type="transmembrane region" description="Helical" evidence="1">
    <location>
        <begin position="160"/>
        <end position="177"/>
    </location>
</feature>
<evidence type="ECO:0000256" key="1">
    <source>
        <dbReference type="SAM" id="Phobius"/>
    </source>
</evidence>
<dbReference type="Proteomes" id="UP000799771">
    <property type="component" value="Unassembled WGS sequence"/>
</dbReference>
<feature type="transmembrane region" description="Helical" evidence="1">
    <location>
        <begin position="97"/>
        <end position="119"/>
    </location>
</feature>
<dbReference type="EMBL" id="ML977505">
    <property type="protein sequence ID" value="KAF2129808.1"/>
    <property type="molecule type" value="Genomic_DNA"/>
</dbReference>
<dbReference type="RefSeq" id="XP_033524195.1">
    <property type="nucleotide sequence ID" value="XM_033670391.1"/>
</dbReference>
<organism evidence="2 3">
    <name type="scientific">Dothidotthia symphoricarpi CBS 119687</name>
    <dbReference type="NCBI Taxonomy" id="1392245"/>
    <lineage>
        <taxon>Eukaryota</taxon>
        <taxon>Fungi</taxon>
        <taxon>Dikarya</taxon>
        <taxon>Ascomycota</taxon>
        <taxon>Pezizomycotina</taxon>
        <taxon>Dothideomycetes</taxon>
        <taxon>Pleosporomycetidae</taxon>
        <taxon>Pleosporales</taxon>
        <taxon>Dothidotthiaceae</taxon>
        <taxon>Dothidotthia</taxon>
    </lineage>
</organism>
<dbReference type="GeneID" id="54410823"/>
<evidence type="ECO:0008006" key="4">
    <source>
        <dbReference type="Google" id="ProtNLM"/>
    </source>
</evidence>
<gene>
    <name evidence="2" type="ORF">P153DRAFT_385039</name>
</gene>
<proteinExistence type="predicted"/>
<evidence type="ECO:0000313" key="3">
    <source>
        <dbReference type="Proteomes" id="UP000799771"/>
    </source>
</evidence>
<reference evidence="2" key="1">
    <citation type="journal article" date="2020" name="Stud. Mycol.">
        <title>101 Dothideomycetes genomes: a test case for predicting lifestyles and emergence of pathogens.</title>
        <authorList>
            <person name="Haridas S."/>
            <person name="Albert R."/>
            <person name="Binder M."/>
            <person name="Bloem J."/>
            <person name="Labutti K."/>
            <person name="Salamov A."/>
            <person name="Andreopoulos B."/>
            <person name="Baker S."/>
            <person name="Barry K."/>
            <person name="Bills G."/>
            <person name="Bluhm B."/>
            <person name="Cannon C."/>
            <person name="Castanera R."/>
            <person name="Culley D."/>
            <person name="Daum C."/>
            <person name="Ezra D."/>
            <person name="Gonzalez J."/>
            <person name="Henrissat B."/>
            <person name="Kuo A."/>
            <person name="Liang C."/>
            <person name="Lipzen A."/>
            <person name="Lutzoni F."/>
            <person name="Magnuson J."/>
            <person name="Mondo S."/>
            <person name="Nolan M."/>
            <person name="Ohm R."/>
            <person name="Pangilinan J."/>
            <person name="Park H.-J."/>
            <person name="Ramirez L."/>
            <person name="Alfaro M."/>
            <person name="Sun H."/>
            <person name="Tritt A."/>
            <person name="Yoshinaga Y."/>
            <person name="Zwiers L.-H."/>
            <person name="Turgeon B."/>
            <person name="Goodwin S."/>
            <person name="Spatafora J."/>
            <person name="Crous P."/>
            <person name="Grigoriev I."/>
        </authorList>
    </citation>
    <scope>NUCLEOTIDE SEQUENCE</scope>
    <source>
        <strain evidence="2">CBS 119687</strain>
    </source>
</reference>
<dbReference type="AlphaFoldDB" id="A0A6A6AFJ1"/>
<evidence type="ECO:0000313" key="2">
    <source>
        <dbReference type="EMBL" id="KAF2129808.1"/>
    </source>
</evidence>
<feature type="transmembrane region" description="Helical" evidence="1">
    <location>
        <begin position="62"/>
        <end position="85"/>
    </location>
</feature>
<accession>A0A6A6AFJ1</accession>
<sequence length="187" mass="20780">MARAGHSGTIVGSAVVIREKYYWPDLQLNIWTIVMLATAGTILGVNAQFMDQQNRMGLGTPWIMPYGVTVGALAIIFIIIEIVFIAQRKLLPGLMMLLSFILLVLFIAGIIGTAIQLFAGPNINNQCNTYVFNDSTNGPYLDTLAYLQQRNICQCWQAEFAFWIIGSVFLVWMMVMASQVNSNQYGA</sequence>
<keyword evidence="1" id="KW-0472">Membrane</keyword>
<keyword evidence="3" id="KW-1185">Reference proteome</keyword>
<keyword evidence="1" id="KW-1133">Transmembrane helix</keyword>
<feature type="transmembrane region" description="Helical" evidence="1">
    <location>
        <begin position="28"/>
        <end position="50"/>
    </location>
</feature>
<name>A0A6A6AFJ1_9PLEO</name>
<dbReference type="OrthoDB" id="3930290at2759"/>
<keyword evidence="1" id="KW-0812">Transmembrane</keyword>